<evidence type="ECO:0000313" key="9">
    <source>
        <dbReference type="Proteomes" id="UP001149165"/>
    </source>
</evidence>
<evidence type="ECO:0000313" key="8">
    <source>
        <dbReference type="EMBL" id="KAJ5109402.1"/>
    </source>
</evidence>
<dbReference type="Gene3D" id="3.20.20.80">
    <property type="entry name" value="Glycosidases"/>
    <property type="match status" value="1"/>
</dbReference>
<dbReference type="PANTHER" id="PTHR43447">
    <property type="entry name" value="ALPHA-AMYLASE"/>
    <property type="match status" value="1"/>
</dbReference>
<keyword evidence="3" id="KW-0479">Metal-binding</keyword>
<reference evidence="8" key="2">
    <citation type="journal article" date="2023" name="IMA Fungus">
        <title>Comparative genomic study of the Penicillium genus elucidates a diverse pangenome and 15 lateral gene transfer events.</title>
        <authorList>
            <person name="Petersen C."/>
            <person name="Sorensen T."/>
            <person name="Nielsen M.R."/>
            <person name="Sondergaard T.E."/>
            <person name="Sorensen J.L."/>
            <person name="Fitzpatrick D.A."/>
            <person name="Frisvad J.C."/>
            <person name="Nielsen K.L."/>
        </authorList>
    </citation>
    <scope>NUCLEOTIDE SEQUENCE</scope>
    <source>
        <strain evidence="8">IBT 30069</strain>
    </source>
</reference>
<dbReference type="Gene3D" id="2.60.40.1180">
    <property type="entry name" value="Golgi alpha-mannosidase II"/>
    <property type="match status" value="1"/>
</dbReference>
<dbReference type="InterPro" id="IPR013776">
    <property type="entry name" value="A-amylase_thermo"/>
</dbReference>
<dbReference type="SUPFAM" id="SSF51011">
    <property type="entry name" value="Glycosyl hydrolase domain"/>
    <property type="match status" value="1"/>
</dbReference>
<dbReference type="PIRSF" id="PIRSF001021">
    <property type="entry name" value="Alph-amls_thrmst"/>
    <property type="match status" value="1"/>
</dbReference>
<evidence type="ECO:0000256" key="5">
    <source>
        <dbReference type="ARBA" id="ARBA00023277"/>
    </source>
</evidence>
<evidence type="ECO:0000256" key="6">
    <source>
        <dbReference type="ARBA" id="ARBA00023295"/>
    </source>
</evidence>
<comment type="similarity">
    <text evidence="2">Belongs to the glycosyl hydrolase 13 family.</text>
</comment>
<evidence type="ECO:0000256" key="1">
    <source>
        <dbReference type="ARBA" id="ARBA00001913"/>
    </source>
</evidence>
<evidence type="ECO:0000256" key="3">
    <source>
        <dbReference type="ARBA" id="ARBA00022723"/>
    </source>
</evidence>
<comment type="caution">
    <text evidence="8">The sequence shown here is derived from an EMBL/GenBank/DDBJ whole genome shotgun (WGS) entry which is preliminary data.</text>
</comment>
<keyword evidence="9" id="KW-1185">Reference proteome</keyword>
<evidence type="ECO:0000256" key="4">
    <source>
        <dbReference type="ARBA" id="ARBA00022801"/>
    </source>
</evidence>
<dbReference type="GO" id="GO:0004553">
    <property type="term" value="F:hydrolase activity, hydrolyzing O-glycosyl compounds"/>
    <property type="evidence" value="ECO:0007669"/>
    <property type="project" value="InterPro"/>
</dbReference>
<dbReference type="GO" id="GO:0005975">
    <property type="term" value="P:carbohydrate metabolic process"/>
    <property type="evidence" value="ECO:0007669"/>
    <property type="project" value="InterPro"/>
</dbReference>
<dbReference type="SUPFAM" id="SSF51445">
    <property type="entry name" value="(Trans)glycosidases"/>
    <property type="match status" value="1"/>
</dbReference>
<dbReference type="InterPro" id="IPR006047">
    <property type="entry name" value="GH13_cat_dom"/>
</dbReference>
<comment type="cofactor">
    <cofactor evidence="1">
        <name>Ca(2+)</name>
        <dbReference type="ChEBI" id="CHEBI:29108"/>
    </cofactor>
</comment>
<dbReference type="GO" id="GO:0005509">
    <property type="term" value="F:calcium ion binding"/>
    <property type="evidence" value="ECO:0007669"/>
    <property type="project" value="InterPro"/>
</dbReference>
<dbReference type="Proteomes" id="UP001149165">
    <property type="component" value="Unassembled WGS sequence"/>
</dbReference>
<proteinExistence type="inferred from homology"/>
<keyword evidence="4" id="KW-0378">Hydrolase</keyword>
<dbReference type="Pfam" id="PF00128">
    <property type="entry name" value="Alpha-amylase"/>
    <property type="match status" value="1"/>
</dbReference>
<dbReference type="SMART" id="SM00642">
    <property type="entry name" value="Aamy"/>
    <property type="match status" value="1"/>
</dbReference>
<gene>
    <name evidence="8" type="ORF">N7456_006077</name>
</gene>
<sequence length="524" mass="59140">MKKKVDRPRAWAAPENALILQAFEWHVPADRCHWNRLRTALPGFKALGVDQIWIPPACKGMDANGNGYDIYDLFDLGEFDQKGCISTKWGSKKELQELVQDARSLGMGIIWDAVLNHKAGADFPERFEAVKVNPEQRNVEISKPLEVNGWVGFDFPGRGDQYSSMKYRWQHFTGVDWDDKTKQNAIYKIHAPEKDWALDVSTENGNYDYLMFADLDHSHVQVREDLLNWGTWVTDELALGGMRLDAAKHISTGFQKEFVAHVQKTANPEFFVIGEYWTGNIRALLSYVEDTEHTIAAYDVPLLEKFSKLSHAPRADLRGIFNDTLVQCRPDHAVTPVAPEFKEIAYALILLRKDGFPCLFYGDLYGIRANVPDPMTPACNGRLPILAQARKLYAHGSQKDYFDQPNCIGSYAIPWNRDLSRLTVLLGFVRSGNDRHSSGLACVISNAGMSKKRMFIGRGNKGQKWVDILQHHNGSVTIDRCGYGKFPVRAMSVSVWVDSSAADLRSLQHNLYGHHPSPFTPTVA</sequence>
<dbReference type="Gene3D" id="2.40.30.140">
    <property type="match status" value="1"/>
</dbReference>
<dbReference type="InterPro" id="IPR017853">
    <property type="entry name" value="GH"/>
</dbReference>
<keyword evidence="5" id="KW-0119">Carbohydrate metabolism</keyword>
<evidence type="ECO:0000256" key="2">
    <source>
        <dbReference type="ARBA" id="ARBA00008061"/>
    </source>
</evidence>
<dbReference type="OrthoDB" id="550577at2759"/>
<dbReference type="CDD" id="cd11318">
    <property type="entry name" value="AmyAc_bac_fung_AmyA"/>
    <property type="match status" value="1"/>
</dbReference>
<keyword evidence="6" id="KW-0326">Glycosidase</keyword>
<protein>
    <recommendedName>
        <fullName evidence="7">Glycosyl hydrolase family 13 catalytic domain-containing protein</fullName>
    </recommendedName>
</protein>
<dbReference type="EMBL" id="JAPQKH010000003">
    <property type="protein sequence ID" value="KAJ5109402.1"/>
    <property type="molecule type" value="Genomic_DNA"/>
</dbReference>
<name>A0A9W9G1A5_9EURO</name>
<evidence type="ECO:0000259" key="7">
    <source>
        <dbReference type="SMART" id="SM00642"/>
    </source>
</evidence>
<accession>A0A9W9G1A5</accession>
<reference evidence="8" key="1">
    <citation type="submission" date="2022-11" db="EMBL/GenBank/DDBJ databases">
        <authorList>
            <person name="Petersen C."/>
        </authorList>
    </citation>
    <scope>NUCLEOTIDE SEQUENCE</scope>
    <source>
        <strain evidence="8">IBT 30069</strain>
    </source>
</reference>
<dbReference type="NCBIfam" id="NF006969">
    <property type="entry name" value="PRK09441.1-2"/>
    <property type="match status" value="1"/>
</dbReference>
<feature type="domain" description="Glycosyl hydrolase family 13 catalytic" evidence="7">
    <location>
        <begin position="17"/>
        <end position="390"/>
    </location>
</feature>
<organism evidence="8 9">
    <name type="scientific">Penicillium angulare</name>
    <dbReference type="NCBI Taxonomy" id="116970"/>
    <lineage>
        <taxon>Eukaryota</taxon>
        <taxon>Fungi</taxon>
        <taxon>Dikarya</taxon>
        <taxon>Ascomycota</taxon>
        <taxon>Pezizomycotina</taxon>
        <taxon>Eurotiomycetes</taxon>
        <taxon>Eurotiomycetidae</taxon>
        <taxon>Eurotiales</taxon>
        <taxon>Aspergillaceae</taxon>
        <taxon>Penicillium</taxon>
    </lineage>
</organism>
<dbReference type="AlphaFoldDB" id="A0A9W9G1A5"/>
<dbReference type="InterPro" id="IPR013780">
    <property type="entry name" value="Glyco_hydro_b"/>
</dbReference>